<dbReference type="CDD" id="cd00293">
    <property type="entry name" value="USP-like"/>
    <property type="match status" value="1"/>
</dbReference>
<proteinExistence type="predicted"/>
<dbReference type="Pfam" id="PF00582">
    <property type="entry name" value="Usp"/>
    <property type="match status" value="1"/>
</dbReference>
<keyword evidence="1" id="KW-0175">Coiled coil</keyword>
<sequence>MNVLILTDFSKVAHNAASYALRFLENVPASFFLLNIETLNFKGEAEDYAKEKKGLALEKLEQEIDNLKKLTPNKKHTFQAYFSEENLVNSTRRYVHEKKIDLIVMGAAGREYPQNAILGHHTYEIIRKIRCNLLAVSEGSEYSKPEKLVLPIDYSASFEDKIFRFFDNPAIVKEAKITVLELTGSVKKPIPVETPRDMMANQLSPGKVKFMEVDESAICNEELLLEMQRKFNMIVILGKNLSVCDRLLHSRYGVCTAISNKLPVLVLHG</sequence>
<keyword evidence="4" id="KW-1185">Reference proteome</keyword>
<dbReference type="SUPFAM" id="SSF52402">
    <property type="entry name" value="Adenine nucleotide alpha hydrolases-like"/>
    <property type="match status" value="1"/>
</dbReference>
<dbReference type="InterPro" id="IPR006016">
    <property type="entry name" value="UspA"/>
</dbReference>
<name>A0ABW3NLY4_9FLAO</name>
<dbReference type="RefSeq" id="WP_380741967.1">
    <property type="nucleotide sequence ID" value="NZ_JBHTLI010000001.1"/>
</dbReference>
<evidence type="ECO:0000313" key="4">
    <source>
        <dbReference type="Proteomes" id="UP001597131"/>
    </source>
</evidence>
<accession>A0ABW3NLY4</accession>
<organism evidence="3 4">
    <name type="scientific">Salegentibacter chungangensis</name>
    <dbReference type="NCBI Taxonomy" id="1335724"/>
    <lineage>
        <taxon>Bacteria</taxon>
        <taxon>Pseudomonadati</taxon>
        <taxon>Bacteroidota</taxon>
        <taxon>Flavobacteriia</taxon>
        <taxon>Flavobacteriales</taxon>
        <taxon>Flavobacteriaceae</taxon>
        <taxon>Salegentibacter</taxon>
    </lineage>
</organism>
<feature type="coiled-coil region" evidence="1">
    <location>
        <begin position="50"/>
        <end position="77"/>
    </location>
</feature>
<evidence type="ECO:0000313" key="3">
    <source>
        <dbReference type="EMBL" id="MFD1094267.1"/>
    </source>
</evidence>
<reference evidence="4" key="1">
    <citation type="journal article" date="2019" name="Int. J. Syst. Evol. Microbiol.">
        <title>The Global Catalogue of Microorganisms (GCM) 10K type strain sequencing project: providing services to taxonomists for standard genome sequencing and annotation.</title>
        <authorList>
            <consortium name="The Broad Institute Genomics Platform"/>
            <consortium name="The Broad Institute Genome Sequencing Center for Infectious Disease"/>
            <person name="Wu L."/>
            <person name="Ma J."/>
        </authorList>
    </citation>
    <scope>NUCLEOTIDE SEQUENCE [LARGE SCALE GENOMIC DNA]</scope>
    <source>
        <strain evidence="4">CCUG 64793</strain>
    </source>
</reference>
<dbReference type="Proteomes" id="UP001597131">
    <property type="component" value="Unassembled WGS sequence"/>
</dbReference>
<gene>
    <name evidence="3" type="ORF">ACFQ3Q_00765</name>
</gene>
<evidence type="ECO:0000259" key="2">
    <source>
        <dbReference type="Pfam" id="PF00582"/>
    </source>
</evidence>
<feature type="domain" description="UspA" evidence="2">
    <location>
        <begin position="2"/>
        <end position="136"/>
    </location>
</feature>
<protein>
    <submittedName>
        <fullName evidence="3">Universal stress protein</fullName>
    </submittedName>
</protein>
<dbReference type="Gene3D" id="3.40.50.12370">
    <property type="match status" value="1"/>
</dbReference>
<comment type="caution">
    <text evidence="3">The sequence shown here is derived from an EMBL/GenBank/DDBJ whole genome shotgun (WGS) entry which is preliminary data.</text>
</comment>
<dbReference type="EMBL" id="JBHTLI010000001">
    <property type="protein sequence ID" value="MFD1094267.1"/>
    <property type="molecule type" value="Genomic_DNA"/>
</dbReference>
<evidence type="ECO:0000256" key="1">
    <source>
        <dbReference type="SAM" id="Coils"/>
    </source>
</evidence>